<evidence type="ECO:0000313" key="4">
    <source>
        <dbReference type="Proteomes" id="UP001499841"/>
    </source>
</evidence>
<dbReference type="InterPro" id="IPR029787">
    <property type="entry name" value="Nucleotide_cyclase"/>
</dbReference>
<feature type="transmembrane region" description="Helical" evidence="1">
    <location>
        <begin position="187"/>
        <end position="205"/>
    </location>
</feature>
<dbReference type="InterPro" id="IPR000160">
    <property type="entry name" value="GGDEF_dom"/>
</dbReference>
<proteinExistence type="predicted"/>
<feature type="transmembrane region" description="Helical" evidence="1">
    <location>
        <begin position="58"/>
        <end position="77"/>
    </location>
</feature>
<feature type="transmembrane region" description="Helical" evidence="1">
    <location>
        <begin position="113"/>
        <end position="136"/>
    </location>
</feature>
<keyword evidence="4" id="KW-1185">Reference proteome</keyword>
<organism evidence="3 4">
    <name type="scientific">Georgenia daeguensis</name>
    <dbReference type="NCBI Taxonomy" id="908355"/>
    <lineage>
        <taxon>Bacteria</taxon>
        <taxon>Bacillati</taxon>
        <taxon>Actinomycetota</taxon>
        <taxon>Actinomycetes</taxon>
        <taxon>Micrococcales</taxon>
        <taxon>Bogoriellaceae</taxon>
        <taxon>Georgenia</taxon>
    </lineage>
</organism>
<sequence>MTTLLVVSSLVITVTSVLFIVEARYREGDEVDRLWSLAFAAALTTGLSYLASAVVPELWWANAVGNIGSVLTTCAMWNGIRALQGRRSLVQVSAGAGALAGLAVVVAGPDGGAWAGGAVMLAGTALGALAGGVALLRSASARRIRAAVLLGTVLLAAGAFYAFRLVVFLTAGPQSLLFRTYAGTEVTTLFVVLLITGAAFSMVVLRGTQARARQDEARNFDPMTGARTGVSFVPRATALLRAHEEGNVPVALAAVTPEGIDEIAVAFGREHADRALVVCGEAVQVLLPKRALMGRDAMDGRAFQVLLPGWTAEEAAAWATEVRKEILESPLEVPGSRLRLAVSIGITTARTHGYDLDGLCDVSRKVSRGAIAEGGNRVVPAQADGDVSAPTATR</sequence>
<evidence type="ECO:0000313" key="3">
    <source>
        <dbReference type="EMBL" id="GAA4286959.1"/>
    </source>
</evidence>
<reference evidence="4" key="1">
    <citation type="journal article" date="2019" name="Int. J. Syst. Evol. Microbiol.">
        <title>The Global Catalogue of Microorganisms (GCM) 10K type strain sequencing project: providing services to taxonomists for standard genome sequencing and annotation.</title>
        <authorList>
            <consortium name="The Broad Institute Genomics Platform"/>
            <consortium name="The Broad Institute Genome Sequencing Center for Infectious Disease"/>
            <person name="Wu L."/>
            <person name="Ma J."/>
        </authorList>
    </citation>
    <scope>NUCLEOTIDE SEQUENCE [LARGE SCALE GENOMIC DNA]</scope>
    <source>
        <strain evidence="4">JCM 17459</strain>
    </source>
</reference>
<evidence type="ECO:0000259" key="2">
    <source>
        <dbReference type="PROSITE" id="PS50887"/>
    </source>
</evidence>
<name>A0ABP8ESJ0_9MICO</name>
<dbReference type="InterPro" id="IPR043128">
    <property type="entry name" value="Rev_trsase/Diguanyl_cyclase"/>
</dbReference>
<evidence type="ECO:0000256" key="1">
    <source>
        <dbReference type="SAM" id="Phobius"/>
    </source>
</evidence>
<protein>
    <recommendedName>
        <fullName evidence="2">GGDEF domain-containing protein</fullName>
    </recommendedName>
</protein>
<feature type="transmembrane region" description="Helical" evidence="1">
    <location>
        <begin position="89"/>
        <end position="107"/>
    </location>
</feature>
<keyword evidence="1" id="KW-1133">Transmembrane helix</keyword>
<keyword evidence="1" id="KW-0812">Transmembrane</keyword>
<comment type="caution">
    <text evidence="3">The sequence shown here is derived from an EMBL/GenBank/DDBJ whole genome shotgun (WGS) entry which is preliminary data.</text>
</comment>
<feature type="transmembrane region" description="Helical" evidence="1">
    <location>
        <begin position="34"/>
        <end position="52"/>
    </location>
</feature>
<dbReference type="Gene3D" id="3.30.70.270">
    <property type="match status" value="1"/>
</dbReference>
<feature type="domain" description="GGDEF" evidence="2">
    <location>
        <begin position="248"/>
        <end position="383"/>
    </location>
</feature>
<dbReference type="EMBL" id="BAABBA010000005">
    <property type="protein sequence ID" value="GAA4286959.1"/>
    <property type="molecule type" value="Genomic_DNA"/>
</dbReference>
<feature type="transmembrane region" description="Helical" evidence="1">
    <location>
        <begin position="148"/>
        <end position="167"/>
    </location>
</feature>
<accession>A0ABP8ESJ0</accession>
<feature type="transmembrane region" description="Helical" evidence="1">
    <location>
        <begin position="6"/>
        <end position="22"/>
    </location>
</feature>
<dbReference type="SUPFAM" id="SSF55073">
    <property type="entry name" value="Nucleotide cyclase"/>
    <property type="match status" value="1"/>
</dbReference>
<gene>
    <name evidence="3" type="ORF">GCM10022262_13180</name>
</gene>
<keyword evidence="1" id="KW-0472">Membrane</keyword>
<dbReference type="PROSITE" id="PS50887">
    <property type="entry name" value="GGDEF"/>
    <property type="match status" value="1"/>
</dbReference>
<dbReference type="Proteomes" id="UP001499841">
    <property type="component" value="Unassembled WGS sequence"/>
</dbReference>
<dbReference type="Pfam" id="PF00990">
    <property type="entry name" value="GGDEF"/>
    <property type="match status" value="1"/>
</dbReference>
<dbReference type="SMART" id="SM00267">
    <property type="entry name" value="GGDEF"/>
    <property type="match status" value="1"/>
</dbReference>